<accession>A0ABV0XND0</accession>
<sequence>MLEDVSGKRDALVSLLDSVTPTTQSQTSGRFITKGQYRPADLLCPETYVWVSIERCIPLLDSSRYARLHQDPDAGDARVVKDIGRALVLHKRTVMPYAIYSRKRKGPSDEAEVQQYASLVGQACVERILLYRS</sequence>
<reference evidence="1 2" key="1">
    <citation type="submission" date="2021-06" db="EMBL/GenBank/DDBJ databases">
        <authorList>
            <person name="Palmer J.M."/>
        </authorList>
    </citation>
    <scope>NUCLEOTIDE SEQUENCE [LARGE SCALE GENOMIC DNA]</scope>
    <source>
        <strain evidence="1 2">AS_MEX2019</strain>
        <tissue evidence="1">Muscle</tissue>
    </source>
</reference>
<dbReference type="Proteomes" id="UP001469553">
    <property type="component" value="Unassembled WGS sequence"/>
</dbReference>
<dbReference type="EMBL" id="JAHRIP010009712">
    <property type="protein sequence ID" value="MEQ2282981.1"/>
    <property type="molecule type" value="Genomic_DNA"/>
</dbReference>
<comment type="caution">
    <text evidence="1">The sequence shown here is derived from an EMBL/GenBank/DDBJ whole genome shotgun (WGS) entry which is preliminary data.</text>
</comment>
<gene>
    <name evidence="1" type="ORF">AMECASPLE_006398</name>
</gene>
<dbReference type="InterPro" id="IPR030700">
    <property type="entry name" value="N-end_Aminoacyl_Trfase"/>
</dbReference>
<organism evidence="1 2">
    <name type="scientific">Ameca splendens</name>
    <dbReference type="NCBI Taxonomy" id="208324"/>
    <lineage>
        <taxon>Eukaryota</taxon>
        <taxon>Metazoa</taxon>
        <taxon>Chordata</taxon>
        <taxon>Craniata</taxon>
        <taxon>Vertebrata</taxon>
        <taxon>Euteleostomi</taxon>
        <taxon>Actinopterygii</taxon>
        <taxon>Neopterygii</taxon>
        <taxon>Teleostei</taxon>
        <taxon>Neoteleostei</taxon>
        <taxon>Acanthomorphata</taxon>
        <taxon>Ovalentaria</taxon>
        <taxon>Atherinomorphae</taxon>
        <taxon>Cyprinodontiformes</taxon>
        <taxon>Goodeidae</taxon>
        <taxon>Ameca</taxon>
    </lineage>
</organism>
<evidence type="ECO:0000313" key="2">
    <source>
        <dbReference type="Proteomes" id="UP001469553"/>
    </source>
</evidence>
<proteinExistence type="predicted"/>
<dbReference type="PANTHER" id="PTHR21367:SF1">
    <property type="entry name" value="ARGINYL-TRNA--PROTEIN TRANSFERASE 1"/>
    <property type="match status" value="1"/>
</dbReference>
<name>A0ABV0XND0_9TELE</name>
<evidence type="ECO:0000313" key="1">
    <source>
        <dbReference type="EMBL" id="MEQ2282981.1"/>
    </source>
</evidence>
<keyword evidence="2" id="KW-1185">Reference proteome</keyword>
<dbReference type="PANTHER" id="PTHR21367">
    <property type="entry name" value="ARGININE-TRNA-PROTEIN TRANSFERASE 1"/>
    <property type="match status" value="1"/>
</dbReference>
<protein>
    <submittedName>
        <fullName evidence="1">Uncharacterized protein</fullName>
    </submittedName>
</protein>